<gene>
    <name evidence="1" type="ORF">DCAF_LOCUS13608</name>
</gene>
<comment type="caution">
    <text evidence="1">The sequence shown here is derived from an EMBL/GenBank/DDBJ whole genome shotgun (WGS) entry which is preliminary data.</text>
</comment>
<accession>A0AAV1RRS1</accession>
<evidence type="ECO:0000313" key="2">
    <source>
        <dbReference type="Proteomes" id="UP001314170"/>
    </source>
</evidence>
<name>A0AAV1RRS1_9ROSI</name>
<evidence type="ECO:0000313" key="1">
    <source>
        <dbReference type="EMBL" id="CAK7338560.1"/>
    </source>
</evidence>
<dbReference type="Proteomes" id="UP001314170">
    <property type="component" value="Unassembled WGS sequence"/>
</dbReference>
<dbReference type="AlphaFoldDB" id="A0AAV1RRS1"/>
<keyword evidence="2" id="KW-1185">Reference proteome</keyword>
<protein>
    <submittedName>
        <fullName evidence="1">Uncharacterized protein</fullName>
    </submittedName>
</protein>
<sequence length="71" mass="7948">MAGGLGSESEREKGRRVKTKLYTISQHAVYHRPISTIHAAQVPEELDETEGYSSYNFGIKGCQRGHIDELN</sequence>
<organism evidence="1 2">
    <name type="scientific">Dovyalis caffra</name>
    <dbReference type="NCBI Taxonomy" id="77055"/>
    <lineage>
        <taxon>Eukaryota</taxon>
        <taxon>Viridiplantae</taxon>
        <taxon>Streptophyta</taxon>
        <taxon>Embryophyta</taxon>
        <taxon>Tracheophyta</taxon>
        <taxon>Spermatophyta</taxon>
        <taxon>Magnoliopsida</taxon>
        <taxon>eudicotyledons</taxon>
        <taxon>Gunneridae</taxon>
        <taxon>Pentapetalae</taxon>
        <taxon>rosids</taxon>
        <taxon>fabids</taxon>
        <taxon>Malpighiales</taxon>
        <taxon>Salicaceae</taxon>
        <taxon>Flacourtieae</taxon>
        <taxon>Dovyalis</taxon>
    </lineage>
</organism>
<reference evidence="1 2" key="1">
    <citation type="submission" date="2024-01" db="EMBL/GenBank/DDBJ databases">
        <authorList>
            <person name="Waweru B."/>
        </authorList>
    </citation>
    <scope>NUCLEOTIDE SEQUENCE [LARGE SCALE GENOMIC DNA]</scope>
</reference>
<dbReference type="EMBL" id="CAWUPB010001120">
    <property type="protein sequence ID" value="CAK7338560.1"/>
    <property type="molecule type" value="Genomic_DNA"/>
</dbReference>
<proteinExistence type="predicted"/>